<evidence type="ECO:0000313" key="4">
    <source>
        <dbReference type="WBParaSite" id="SRAE_1000156200.1"/>
    </source>
</evidence>
<keyword evidence="3" id="KW-1185">Reference proteome</keyword>
<dbReference type="GO" id="GO:0000166">
    <property type="term" value="F:nucleotide binding"/>
    <property type="evidence" value="ECO:0007669"/>
    <property type="project" value="UniProtKB-KW"/>
</dbReference>
<protein>
    <submittedName>
        <fullName evidence="2 4">GDP-D-glucose phosphorylase 1</fullName>
    </submittedName>
</protein>
<dbReference type="GO" id="GO:0080048">
    <property type="term" value="F:GDP-D-glucose phosphorylase activity"/>
    <property type="evidence" value="ECO:0007669"/>
    <property type="project" value="UniProtKB-EC"/>
</dbReference>
<dbReference type="SUPFAM" id="SSF54197">
    <property type="entry name" value="HIT-like"/>
    <property type="match status" value="1"/>
</dbReference>
<dbReference type="RefSeq" id="XP_024502501.1">
    <property type="nucleotide sequence ID" value="XM_024648533.1"/>
</dbReference>
<evidence type="ECO:0000313" key="3">
    <source>
        <dbReference type="Proteomes" id="UP000035682"/>
    </source>
</evidence>
<dbReference type="AlphaFoldDB" id="A0A090L733"/>
<dbReference type="WBParaSite" id="SRAE_1000156200.1">
    <property type="protein sequence ID" value="SRAE_1000156200.1"/>
    <property type="gene ID" value="WBGene00258169"/>
</dbReference>
<dbReference type="InterPro" id="IPR058866">
    <property type="entry name" value="GDPGP1_N"/>
</dbReference>
<dbReference type="OrthoDB" id="417175at2759"/>
<dbReference type="Proteomes" id="UP000035682">
    <property type="component" value="Unplaced"/>
</dbReference>
<dbReference type="InterPro" id="IPR036265">
    <property type="entry name" value="HIT-like_sf"/>
</dbReference>
<dbReference type="GO" id="GO:0006006">
    <property type="term" value="P:glucose metabolic process"/>
    <property type="evidence" value="ECO:0007669"/>
    <property type="project" value="EnsemblMetazoa"/>
</dbReference>
<reference evidence="4" key="2">
    <citation type="submission" date="2020-12" db="UniProtKB">
        <authorList>
            <consortium name="WormBaseParasite"/>
        </authorList>
    </citation>
    <scope>IDENTIFICATION</scope>
</reference>
<name>A0A090L733_STRRB</name>
<dbReference type="PANTHER" id="PTHR20884">
    <property type="entry name" value="GDP-D-GLUCOSE PHOSPHORYLASE 1"/>
    <property type="match status" value="1"/>
</dbReference>
<dbReference type="GeneID" id="36375664"/>
<evidence type="ECO:0000313" key="2">
    <source>
        <dbReference type="EMBL" id="CEF63299.2"/>
    </source>
</evidence>
<dbReference type="EMBL" id="LN609528">
    <property type="protein sequence ID" value="CEF63299.2"/>
    <property type="molecule type" value="Genomic_DNA"/>
</dbReference>
<dbReference type="GO" id="GO:0005085">
    <property type="term" value="F:guanyl-nucleotide exchange factor activity"/>
    <property type="evidence" value="ECO:0007669"/>
    <property type="project" value="UniProtKB-KW"/>
</dbReference>
<accession>A0A090L733</accession>
<dbReference type="CTD" id="36375664"/>
<organism evidence="2">
    <name type="scientific">Strongyloides ratti</name>
    <name type="common">Parasitic roundworm</name>
    <dbReference type="NCBI Taxonomy" id="34506"/>
    <lineage>
        <taxon>Eukaryota</taxon>
        <taxon>Metazoa</taxon>
        <taxon>Ecdysozoa</taxon>
        <taxon>Nematoda</taxon>
        <taxon>Chromadorea</taxon>
        <taxon>Rhabditida</taxon>
        <taxon>Tylenchina</taxon>
        <taxon>Panagrolaimomorpha</taxon>
        <taxon>Strongyloidoidea</taxon>
        <taxon>Strongyloididae</taxon>
        <taxon>Strongyloides</taxon>
    </lineage>
</organism>
<dbReference type="GO" id="GO:0006950">
    <property type="term" value="P:response to stress"/>
    <property type="evidence" value="ECO:0007669"/>
    <property type="project" value="EnsemblMetazoa"/>
</dbReference>
<reference evidence="2 3" key="1">
    <citation type="submission" date="2014-09" db="EMBL/GenBank/DDBJ databases">
        <authorList>
            <person name="Martin A.A."/>
        </authorList>
    </citation>
    <scope>NUCLEOTIDE SEQUENCE</scope>
    <source>
        <strain evidence="3">ED321</strain>
        <strain evidence="2">ED321 Heterogonic</strain>
    </source>
</reference>
<dbReference type="STRING" id="34506.A0A090L733"/>
<dbReference type="Pfam" id="PF26217">
    <property type="entry name" value="GDPGP1_N"/>
    <property type="match status" value="1"/>
</dbReference>
<feature type="domain" description="GDPGP1-like N-terminal" evidence="1">
    <location>
        <begin position="86"/>
        <end position="220"/>
    </location>
</feature>
<evidence type="ECO:0000313" key="5">
    <source>
        <dbReference type="WormBase" id="SRAE_1000156200"/>
    </source>
</evidence>
<evidence type="ECO:0000259" key="1">
    <source>
        <dbReference type="Pfam" id="PF26217"/>
    </source>
</evidence>
<dbReference type="GO" id="GO:0005737">
    <property type="term" value="C:cytoplasm"/>
    <property type="evidence" value="ECO:0007669"/>
    <property type="project" value="UniProtKB-SubCell"/>
</dbReference>
<sequence length="388" mass="45432">MSYGEKDNIYSININEEDKNEVRNKNNQIMGHKSLRSHSLYQMPDQLVDAVQKAELYLYSSSDFIIDLKKYEENDLVNIENSKNNIEEKRDLFDMLLTKWEDSKKFNVFNYSINYEPFCPYRFNFTKLHPSEVLVYLGCTDRIDEDYSIEQNIIAVNASPIERGHSLIIPSVNKKLPQIITPQAIRMATEIMLMTKNRDYHVLYNSLLGQASVNHLHLHFMPWPYESDLIYRKFEHIFKNLYFIHPPNWFIHCFCIQLESLQKLDEFLNTTNCVAHKLLENKIAHNFFFTRAPPIRITGLDREEINITEHPSLVTLYIFPRKSVTGAKPPTNFNPAALELAGCMTAYTYRFFENADEIGVLRIVNDDALLEEDVIQMIIKKINVSLNN</sequence>
<dbReference type="InterPro" id="IPR026506">
    <property type="entry name" value="GDPGP"/>
</dbReference>
<proteinExistence type="predicted"/>
<dbReference type="PANTHER" id="PTHR20884:SF8">
    <property type="entry name" value="GDP-D-GLUCOSE PHOSPHORYLASE 1"/>
    <property type="match status" value="1"/>
</dbReference>
<dbReference type="WormBase" id="SRAE_1000156200">
    <property type="protein sequence ID" value="SRP10213"/>
    <property type="gene ID" value="WBGene00258169"/>
</dbReference>
<gene>
    <name evidence="2 4 5" type="ORF">SRAE_1000156200</name>
</gene>
<dbReference type="GO" id="GO:0016787">
    <property type="term" value="F:hydrolase activity"/>
    <property type="evidence" value="ECO:0007669"/>
    <property type="project" value="UniProtKB-KW"/>
</dbReference>